<evidence type="ECO:0000313" key="7">
    <source>
        <dbReference type="Proteomes" id="UP000272025"/>
    </source>
</evidence>
<accession>A0A3N2PZ21</accession>
<feature type="compositionally biased region" description="Low complexity" evidence="4">
    <location>
        <begin position="228"/>
        <end position="252"/>
    </location>
</feature>
<dbReference type="AlphaFoldDB" id="A0A3N2PZ21"/>
<reference evidence="6 7" key="1">
    <citation type="journal article" date="2018" name="Mol. Ecol.">
        <title>The obligate alkalophilic soda-lake fungus Sodiomyces alkalinus has shifted to a protein diet.</title>
        <authorList>
            <person name="Grum-Grzhimaylo A.A."/>
            <person name="Falkoski D.L."/>
            <person name="van den Heuvel J."/>
            <person name="Valero-Jimenez C.A."/>
            <person name="Min B."/>
            <person name="Choi I.G."/>
            <person name="Lipzen A."/>
            <person name="Daum C.G."/>
            <person name="Aanen D.K."/>
            <person name="Tsang A."/>
            <person name="Henrissat B."/>
            <person name="Bilanenko E.N."/>
            <person name="de Vries R.P."/>
            <person name="van Kan J.A.L."/>
            <person name="Grigoriev I.V."/>
            <person name="Debets A.J.M."/>
        </authorList>
    </citation>
    <scope>NUCLEOTIDE SEQUENCE [LARGE SCALE GENOMIC DNA]</scope>
    <source>
        <strain evidence="6 7">F11</strain>
    </source>
</reference>
<proteinExistence type="predicted"/>
<dbReference type="EMBL" id="ML119053">
    <property type="protein sequence ID" value="ROT39771.1"/>
    <property type="molecule type" value="Genomic_DNA"/>
</dbReference>
<keyword evidence="3" id="KW-0862">Zinc</keyword>
<feature type="compositionally biased region" description="Basic and acidic residues" evidence="4">
    <location>
        <begin position="60"/>
        <end position="79"/>
    </location>
</feature>
<sequence length="349" mass="38402">MYSNNFGVIEVANPKTKSAPGWAYVPDVGTNAVTATGLQPSNRKRARNQGPNLSGADLTARQEAKIRKDLEALDRDSNRDANIPIPPRAGSARSLTKSTPNVRKILQSQKTFANHLDDYDALMTLNENNPPPHPNQHTKPKTPHPNQYTKKPPQPNQYTRKAPQPNQYTKRKAAAEAASSSRKKETSRSRSRRGRAESEPDPESEQEPESEATRRDTAASEMQGVEMTGDASAGTTAAAAAAAGPRPVLTPYDGPPPPTHPGDNDPLLVSVVPDLPTDAELRKLLAHPPLSYAQARARWRDEDRQYPARRFCDVCGYWGRVRCMKCGTPVCALDCLELHREECITRYGL</sequence>
<feature type="compositionally biased region" description="Polar residues" evidence="4">
    <location>
        <begin position="156"/>
        <end position="168"/>
    </location>
</feature>
<dbReference type="Proteomes" id="UP000272025">
    <property type="component" value="Unassembled WGS sequence"/>
</dbReference>
<dbReference type="CDD" id="cd21437">
    <property type="entry name" value="zf-HIT_ZNHIT1_like"/>
    <property type="match status" value="1"/>
</dbReference>
<dbReference type="GO" id="GO:0008270">
    <property type="term" value="F:zinc ion binding"/>
    <property type="evidence" value="ECO:0007669"/>
    <property type="project" value="UniProtKB-KW"/>
</dbReference>
<dbReference type="InterPro" id="IPR007529">
    <property type="entry name" value="Znf_HIT"/>
</dbReference>
<name>A0A3N2PZ21_SODAK</name>
<keyword evidence="1" id="KW-0479">Metal-binding</keyword>
<evidence type="ECO:0000256" key="1">
    <source>
        <dbReference type="ARBA" id="ARBA00022723"/>
    </source>
</evidence>
<dbReference type="GO" id="GO:0006338">
    <property type="term" value="P:chromatin remodeling"/>
    <property type="evidence" value="ECO:0007669"/>
    <property type="project" value="InterPro"/>
</dbReference>
<evidence type="ECO:0000259" key="5">
    <source>
        <dbReference type="Pfam" id="PF04438"/>
    </source>
</evidence>
<dbReference type="OrthoDB" id="74807at2759"/>
<evidence type="ECO:0000313" key="6">
    <source>
        <dbReference type="EMBL" id="ROT39771.1"/>
    </source>
</evidence>
<feature type="compositionally biased region" description="Acidic residues" evidence="4">
    <location>
        <begin position="199"/>
        <end position="210"/>
    </location>
</feature>
<dbReference type="RefSeq" id="XP_028467577.1">
    <property type="nucleotide sequence ID" value="XM_028611575.1"/>
</dbReference>
<evidence type="ECO:0000256" key="3">
    <source>
        <dbReference type="ARBA" id="ARBA00022833"/>
    </source>
</evidence>
<feature type="region of interest" description="Disordered" evidence="4">
    <location>
        <begin position="38"/>
        <end position="99"/>
    </location>
</feature>
<dbReference type="GO" id="GO:0005634">
    <property type="term" value="C:nucleus"/>
    <property type="evidence" value="ECO:0007669"/>
    <property type="project" value="UniProtKB-ARBA"/>
</dbReference>
<dbReference type="PANTHER" id="PTHR13093">
    <property type="entry name" value="ZINC FINGER HIT DOMAIN CONTAINING PROTEIN 1"/>
    <property type="match status" value="1"/>
</dbReference>
<evidence type="ECO:0000256" key="2">
    <source>
        <dbReference type="ARBA" id="ARBA00022771"/>
    </source>
</evidence>
<feature type="region of interest" description="Disordered" evidence="4">
    <location>
        <begin position="123"/>
        <end position="265"/>
    </location>
</feature>
<keyword evidence="7" id="KW-1185">Reference proteome</keyword>
<dbReference type="STRING" id="1314773.A0A3N2PZ21"/>
<dbReference type="GeneID" id="39580053"/>
<gene>
    <name evidence="6" type="ORF">SODALDRAFT_331887</name>
</gene>
<keyword evidence="2" id="KW-0863">Zinc-finger</keyword>
<evidence type="ECO:0000256" key="4">
    <source>
        <dbReference type="SAM" id="MobiDB-lite"/>
    </source>
</evidence>
<dbReference type="InterPro" id="IPR039723">
    <property type="entry name" value="Vps71/ZNHIT1"/>
</dbReference>
<dbReference type="Pfam" id="PF04438">
    <property type="entry name" value="zf-HIT"/>
    <property type="match status" value="1"/>
</dbReference>
<protein>
    <recommendedName>
        <fullName evidence="5">HIT-type domain-containing protein</fullName>
    </recommendedName>
</protein>
<feature type="compositionally biased region" description="Basic and acidic residues" evidence="4">
    <location>
        <begin position="182"/>
        <end position="198"/>
    </location>
</feature>
<feature type="domain" description="HIT-type" evidence="5">
    <location>
        <begin position="309"/>
        <end position="336"/>
    </location>
</feature>
<organism evidence="6 7">
    <name type="scientific">Sodiomyces alkalinus (strain CBS 110278 / VKM F-3762 / F11)</name>
    <name type="common">Alkaliphilic filamentous fungus</name>
    <dbReference type="NCBI Taxonomy" id="1314773"/>
    <lineage>
        <taxon>Eukaryota</taxon>
        <taxon>Fungi</taxon>
        <taxon>Dikarya</taxon>
        <taxon>Ascomycota</taxon>
        <taxon>Pezizomycotina</taxon>
        <taxon>Sordariomycetes</taxon>
        <taxon>Hypocreomycetidae</taxon>
        <taxon>Glomerellales</taxon>
        <taxon>Plectosphaerellaceae</taxon>
        <taxon>Sodiomyces</taxon>
    </lineage>
</organism>